<keyword evidence="4" id="KW-1185">Reference proteome</keyword>
<dbReference type="SMART" id="SM00028">
    <property type="entry name" value="TPR"/>
    <property type="match status" value="2"/>
</dbReference>
<dbReference type="InterPro" id="IPR019734">
    <property type="entry name" value="TPR_rpt"/>
</dbReference>
<accession>D9TMH4</accession>
<proteinExistence type="predicted"/>
<feature type="domain" description="Zinc-ribbon" evidence="2">
    <location>
        <begin position="2"/>
        <end position="22"/>
    </location>
</feature>
<dbReference type="GeneID" id="93863790"/>
<dbReference type="eggNOG" id="COG4640">
    <property type="taxonomic scope" value="Bacteria"/>
</dbReference>
<dbReference type="Gene3D" id="1.25.40.10">
    <property type="entry name" value="Tetratricopeptide repeat domain"/>
    <property type="match status" value="1"/>
</dbReference>
<keyword evidence="1" id="KW-0812">Transmembrane</keyword>
<dbReference type="InterPro" id="IPR026870">
    <property type="entry name" value="Zinc_ribbon_dom"/>
</dbReference>
<reference evidence="3 4" key="1">
    <citation type="submission" date="2010-08" db="EMBL/GenBank/DDBJ databases">
        <title>Complete sequence of Thermoanaerobacterium thermosaccharolyticum DSM 571.</title>
        <authorList>
            <consortium name="US DOE Joint Genome Institute"/>
            <person name="Lucas S."/>
            <person name="Copeland A."/>
            <person name="Lapidus A."/>
            <person name="Cheng J.-F."/>
            <person name="Bruce D."/>
            <person name="Goodwin L."/>
            <person name="Pitluck S."/>
            <person name="Teshima H."/>
            <person name="Detter J.C."/>
            <person name="Han C."/>
            <person name="Tapia R."/>
            <person name="Land M."/>
            <person name="Hauser L."/>
            <person name="Chang Y.-J."/>
            <person name="Jeffries C."/>
            <person name="Kyrpides N."/>
            <person name="Ivanova N."/>
            <person name="Mikhailova N."/>
            <person name="Hemme C.L."/>
            <person name="Woyke T."/>
        </authorList>
    </citation>
    <scope>NUCLEOTIDE SEQUENCE [LARGE SCALE GENOMIC DNA]</scope>
    <source>
        <strain evidence="4">ATCC 7956 / DSM 571 / NCIMB 9385 / NCA 3814 / NCTC 13789 / WDCM 00135 / 2032</strain>
    </source>
</reference>
<dbReference type="AlphaFoldDB" id="D9TMH4"/>
<keyword evidence="1" id="KW-0472">Membrane</keyword>
<evidence type="ECO:0000256" key="1">
    <source>
        <dbReference type="SAM" id="Phobius"/>
    </source>
</evidence>
<keyword evidence="1" id="KW-1133">Transmembrane helix</keyword>
<dbReference type="SUPFAM" id="SSF48452">
    <property type="entry name" value="TPR-like"/>
    <property type="match status" value="1"/>
</dbReference>
<dbReference type="STRING" id="580327.Tthe_0926"/>
<dbReference type="HOGENOM" id="CLU_053476_0_0_9"/>
<evidence type="ECO:0000313" key="4">
    <source>
        <dbReference type="Proteomes" id="UP000001626"/>
    </source>
</evidence>
<dbReference type="RefSeq" id="WP_013297431.1">
    <property type="nucleotide sequence ID" value="NC_014410.1"/>
</dbReference>
<dbReference type="InterPro" id="IPR011990">
    <property type="entry name" value="TPR-like_helical_dom_sf"/>
</dbReference>
<evidence type="ECO:0000259" key="2">
    <source>
        <dbReference type="Pfam" id="PF13240"/>
    </source>
</evidence>
<dbReference type="KEGG" id="ttm:Tthe_0926"/>
<sequence>MYCKNCGYKIEDNLHICPYCGALVDNISKEAKTSNKRYWLIPFSFAIMVAIAVTFYFFYEIGVNKKVEEIRAKAEDMALQGNFDTALNFAKKGLALRPNHKVLQHDLALINFGKTVYEKLETANKYADDKKFDLALKSISAVDKDLEGRSGEYFDMLSNLSKKYKTQVEVKQLYDDAKNKNTIDELADALSRLSYIDSPDAKNIDKLIRQKIANIAYSNANELLKDKQFNEALKVIEKAMQYDSSNAKLISFKKTIVDQKTAFENAEAQRMQQAMISAAKEDAMNRTNAVSVLNVKNYINGYGDFVIEGEIKNVATKPIYEVEIYYAIYDANGNTIGDGNTYVYPVYLSPLQKGSFSNIHYGLSNADHIKITGINWYID</sequence>
<evidence type="ECO:0000313" key="3">
    <source>
        <dbReference type="EMBL" id="ADL68462.1"/>
    </source>
</evidence>
<feature type="transmembrane region" description="Helical" evidence="1">
    <location>
        <begin position="38"/>
        <end position="59"/>
    </location>
</feature>
<dbReference type="Pfam" id="PF13240">
    <property type="entry name" value="Zn_Ribbon_1"/>
    <property type="match status" value="1"/>
</dbReference>
<organism evidence="3 4">
    <name type="scientific">Thermoanaerobacterium thermosaccharolyticum (strain ATCC 7956 / DSM 571 / NCIMB 9385 / NCA 3814 / NCTC 13789 / WDCM 00135 / 2032)</name>
    <name type="common">Clostridium thermosaccharolyticum</name>
    <dbReference type="NCBI Taxonomy" id="580327"/>
    <lineage>
        <taxon>Bacteria</taxon>
        <taxon>Bacillati</taxon>
        <taxon>Bacillota</taxon>
        <taxon>Clostridia</taxon>
        <taxon>Thermoanaerobacterales</taxon>
        <taxon>Thermoanaerobacteraceae</taxon>
        <taxon>Thermoanaerobacterium</taxon>
    </lineage>
</organism>
<dbReference type="NCBIfam" id="NF038353">
    <property type="entry name" value="FxLYD_dom"/>
    <property type="match status" value="1"/>
</dbReference>
<dbReference type="Proteomes" id="UP000001626">
    <property type="component" value="Chromosome"/>
</dbReference>
<protein>
    <recommendedName>
        <fullName evidence="2">Zinc-ribbon domain-containing protein</fullName>
    </recommendedName>
</protein>
<dbReference type="InterPro" id="IPR047676">
    <property type="entry name" value="FxLYD_dom"/>
</dbReference>
<gene>
    <name evidence="3" type="ordered locus">Tthe_0926</name>
</gene>
<name>D9TMH4_THETC</name>
<dbReference type="EMBL" id="CP002171">
    <property type="protein sequence ID" value="ADL68462.1"/>
    <property type="molecule type" value="Genomic_DNA"/>
</dbReference>